<dbReference type="GO" id="GO:0008271">
    <property type="term" value="F:secondary active sulfate transmembrane transporter activity"/>
    <property type="evidence" value="ECO:0007669"/>
    <property type="project" value="InterPro"/>
</dbReference>
<keyword evidence="7 9" id="KW-0472">Membrane</keyword>
<dbReference type="InterPro" id="IPR036513">
    <property type="entry name" value="STAS_dom_sf"/>
</dbReference>
<proteinExistence type="predicted"/>
<keyword evidence="5 9" id="KW-1133">Transmembrane helix</keyword>
<feature type="transmembrane region" description="Helical" evidence="9">
    <location>
        <begin position="407"/>
        <end position="424"/>
    </location>
</feature>
<evidence type="ECO:0000256" key="2">
    <source>
        <dbReference type="ARBA" id="ARBA00022448"/>
    </source>
</evidence>
<feature type="transmembrane region" description="Helical" evidence="9">
    <location>
        <begin position="370"/>
        <end position="387"/>
    </location>
</feature>
<keyword evidence="3 9" id="KW-0812">Transmembrane</keyword>
<dbReference type="PROSITE" id="PS01130">
    <property type="entry name" value="SLC26A"/>
    <property type="match status" value="1"/>
</dbReference>
<keyword evidence="4" id="KW-0769">Symport</keyword>
<accession>A0A565B6P1</accession>
<feature type="transmembrane region" description="Helical" evidence="9">
    <location>
        <begin position="180"/>
        <end position="201"/>
    </location>
</feature>
<keyword evidence="12" id="KW-1185">Reference proteome</keyword>
<feature type="transmembrane region" description="Helical" evidence="9">
    <location>
        <begin position="121"/>
        <end position="142"/>
    </location>
</feature>
<dbReference type="GO" id="GO:0016020">
    <property type="term" value="C:membrane"/>
    <property type="evidence" value="ECO:0007669"/>
    <property type="project" value="UniProtKB-SubCell"/>
</dbReference>
<feature type="transmembrane region" description="Helical" evidence="9">
    <location>
        <begin position="468"/>
        <end position="495"/>
    </location>
</feature>
<reference evidence="11" key="1">
    <citation type="submission" date="2019-07" db="EMBL/GenBank/DDBJ databases">
        <authorList>
            <person name="Dittberner H."/>
        </authorList>
    </citation>
    <scope>NUCLEOTIDE SEQUENCE [LARGE SCALE GENOMIC DNA]</scope>
</reference>
<dbReference type="Pfam" id="PF01740">
    <property type="entry name" value="STAS"/>
    <property type="match status" value="1"/>
</dbReference>
<name>A0A565B6P1_9BRAS</name>
<feature type="domain" description="STAS" evidence="10">
    <location>
        <begin position="520"/>
        <end position="644"/>
    </location>
</feature>
<sequence>MSYASLSVKDLTSLVSRSGSGSSSSSPKLPGQTRPVKVIPLQHPDTSDESRPPSIPFDDIFSRWTAKIKRMRLVDWIDTLFPCFRWIRTYRWNEYFKLDLMAGITVGIMLVPQAMSYAKLAGLPPIYGLYSSFVPIFVYAVFGSSRQLAIGPVALVSLLVSNALGGIADSSEEELHIELAIMLALLVGILECIMGLLRLGWLIRFISHSVISGFTTASAVVIGLSQVKYFLGYSVARSSKIVPIVESIIAGADKFQWPPFLMGSVILVILQVMKQVGKAKKELQFLRAAAPLTGIVLGTTIAKVFHPPSISLVGEIPQGLPTFSFPRSFDHVKTLLPTSALITGVAILESVGIAKALAAKNRYELDSNSELFGLGVANILGSFFSAYPSTGSFSRSAVNHESEAKTGLSGLITGIIIGCSLLFLTPMFKYIPQCALAAIVISAVSGLVDYDEAIFLWRVDKRDFTLWIITTTTTLFLGIEIGVLVGVGFSLAFVIHESANPHIAVLGRLPGTTVYRNIKQYPEAYTYNGIVIVRIDSPIYFANISYIKDRLREYEVAVDKYTNRGPEVERIYFVILEMSPVTHIDSSAVEALKELYQEYKTRDIQLAISNPNKDVHLTIARSGMVELVGKEWFFVRVHDAVQVCLQYVQSSNPEEKKTSFSSRFGRDNNSSSYTDLRPSNTLLKEPLLPVEK</sequence>
<dbReference type="CDD" id="cd07042">
    <property type="entry name" value="STAS_SulP_like_sulfate_transporter"/>
    <property type="match status" value="1"/>
</dbReference>
<comment type="subcellular location">
    <subcellularLocation>
        <location evidence="1">Membrane</location>
        <topology evidence="1">Multi-pass membrane protein</topology>
    </subcellularLocation>
</comment>
<feature type="compositionally biased region" description="Low complexity" evidence="8">
    <location>
        <begin position="16"/>
        <end position="26"/>
    </location>
</feature>
<feature type="region of interest" description="Disordered" evidence="8">
    <location>
        <begin position="656"/>
        <end position="679"/>
    </location>
</feature>
<evidence type="ECO:0000256" key="3">
    <source>
        <dbReference type="ARBA" id="ARBA00022692"/>
    </source>
</evidence>
<evidence type="ECO:0000256" key="7">
    <source>
        <dbReference type="ARBA" id="ARBA00023136"/>
    </source>
</evidence>
<dbReference type="GO" id="GO:0015293">
    <property type="term" value="F:symporter activity"/>
    <property type="evidence" value="ECO:0007669"/>
    <property type="project" value="UniProtKB-KW"/>
</dbReference>
<dbReference type="FunFam" id="3.30.750.24:FF:000002">
    <property type="entry name" value="Sulfate transporter 31"/>
    <property type="match status" value="1"/>
</dbReference>
<organism evidence="11 12">
    <name type="scientific">Arabis nemorensis</name>
    <dbReference type="NCBI Taxonomy" id="586526"/>
    <lineage>
        <taxon>Eukaryota</taxon>
        <taxon>Viridiplantae</taxon>
        <taxon>Streptophyta</taxon>
        <taxon>Embryophyta</taxon>
        <taxon>Tracheophyta</taxon>
        <taxon>Spermatophyta</taxon>
        <taxon>Magnoliopsida</taxon>
        <taxon>eudicotyledons</taxon>
        <taxon>Gunneridae</taxon>
        <taxon>Pentapetalae</taxon>
        <taxon>rosids</taxon>
        <taxon>malvids</taxon>
        <taxon>Brassicales</taxon>
        <taxon>Brassicaceae</taxon>
        <taxon>Arabideae</taxon>
        <taxon>Arabis</taxon>
    </lineage>
</organism>
<dbReference type="SUPFAM" id="SSF52091">
    <property type="entry name" value="SpoIIaa-like"/>
    <property type="match status" value="1"/>
</dbReference>
<dbReference type="NCBIfam" id="TIGR00815">
    <property type="entry name" value="sulP"/>
    <property type="match status" value="1"/>
</dbReference>
<dbReference type="InterPro" id="IPR002645">
    <property type="entry name" value="STAS_dom"/>
</dbReference>
<feature type="region of interest" description="Disordered" evidence="8">
    <location>
        <begin position="1"/>
        <end position="54"/>
    </location>
</feature>
<dbReference type="PROSITE" id="PS50801">
    <property type="entry name" value="STAS"/>
    <property type="match status" value="1"/>
</dbReference>
<evidence type="ECO:0000256" key="9">
    <source>
        <dbReference type="SAM" id="Phobius"/>
    </source>
</evidence>
<dbReference type="AlphaFoldDB" id="A0A565B6P1"/>
<dbReference type="EMBL" id="CABITT030000003">
    <property type="protein sequence ID" value="VVA97000.1"/>
    <property type="molecule type" value="Genomic_DNA"/>
</dbReference>
<evidence type="ECO:0000313" key="12">
    <source>
        <dbReference type="Proteomes" id="UP000489600"/>
    </source>
</evidence>
<feature type="transmembrane region" description="Helical" evidence="9">
    <location>
        <begin position="149"/>
        <end position="168"/>
    </location>
</feature>
<feature type="transmembrane region" description="Helical" evidence="9">
    <location>
        <begin position="285"/>
        <end position="305"/>
    </location>
</feature>
<feature type="transmembrane region" description="Helical" evidence="9">
    <location>
        <begin position="95"/>
        <end position="115"/>
    </location>
</feature>
<evidence type="ECO:0000256" key="8">
    <source>
        <dbReference type="SAM" id="MobiDB-lite"/>
    </source>
</evidence>
<keyword evidence="2" id="KW-0813">Transport</keyword>
<dbReference type="Pfam" id="PF00916">
    <property type="entry name" value="Sulfate_transp"/>
    <property type="match status" value="1"/>
</dbReference>
<feature type="transmembrane region" description="Helical" evidence="9">
    <location>
        <begin position="255"/>
        <end position="273"/>
    </location>
</feature>
<dbReference type="OrthoDB" id="288203at2759"/>
<evidence type="ECO:0000313" key="11">
    <source>
        <dbReference type="EMBL" id="VVA97000.1"/>
    </source>
</evidence>
<evidence type="ECO:0000259" key="10">
    <source>
        <dbReference type="PROSITE" id="PS50801"/>
    </source>
</evidence>
<evidence type="ECO:0000256" key="5">
    <source>
        <dbReference type="ARBA" id="ARBA00022989"/>
    </source>
</evidence>
<feature type="transmembrane region" description="Helical" evidence="9">
    <location>
        <begin position="431"/>
        <end position="448"/>
    </location>
</feature>
<comment type="caution">
    <text evidence="11">The sequence shown here is derived from an EMBL/GenBank/DDBJ whole genome shotgun (WGS) entry which is preliminary data.</text>
</comment>
<protein>
    <recommendedName>
        <fullName evidence="10">STAS domain-containing protein</fullName>
    </recommendedName>
</protein>
<feature type="transmembrane region" description="Helical" evidence="9">
    <location>
        <begin position="213"/>
        <end position="235"/>
    </location>
</feature>
<keyword evidence="6" id="KW-0764">Sulfate transport</keyword>
<dbReference type="InterPro" id="IPR011547">
    <property type="entry name" value="SLC26A/SulP_dom"/>
</dbReference>
<dbReference type="PANTHER" id="PTHR11814">
    <property type="entry name" value="SULFATE TRANSPORTER"/>
    <property type="match status" value="1"/>
</dbReference>
<feature type="transmembrane region" description="Helical" evidence="9">
    <location>
        <begin position="335"/>
        <end position="358"/>
    </location>
</feature>
<feature type="compositionally biased region" description="Polar residues" evidence="8">
    <location>
        <begin position="659"/>
        <end position="679"/>
    </location>
</feature>
<dbReference type="Proteomes" id="UP000489600">
    <property type="component" value="Unassembled WGS sequence"/>
</dbReference>
<evidence type="ECO:0000256" key="4">
    <source>
        <dbReference type="ARBA" id="ARBA00022847"/>
    </source>
</evidence>
<dbReference type="InterPro" id="IPR018045">
    <property type="entry name" value="S04_transporter_CS"/>
</dbReference>
<gene>
    <name evidence="11" type="ORF">ANE_LOCUS7445</name>
</gene>
<dbReference type="Gene3D" id="3.30.750.24">
    <property type="entry name" value="STAS domain"/>
    <property type="match status" value="1"/>
</dbReference>
<evidence type="ECO:0000256" key="1">
    <source>
        <dbReference type="ARBA" id="ARBA00004141"/>
    </source>
</evidence>
<dbReference type="InterPro" id="IPR001902">
    <property type="entry name" value="SLC26A/SulP_fam"/>
</dbReference>
<evidence type="ECO:0000256" key="6">
    <source>
        <dbReference type="ARBA" id="ARBA00023032"/>
    </source>
</evidence>